<gene>
    <name evidence="5" type="ORF">UA74_26635</name>
</gene>
<dbReference type="Pfam" id="PF07702">
    <property type="entry name" value="UTRA"/>
    <property type="match status" value="1"/>
</dbReference>
<protein>
    <submittedName>
        <fullName evidence="5">Transcriptional regulator</fullName>
    </submittedName>
</protein>
<dbReference type="InterPro" id="IPR000524">
    <property type="entry name" value="Tscrpt_reg_HTH_GntR"/>
</dbReference>
<dbReference type="PANTHER" id="PTHR44846:SF17">
    <property type="entry name" value="GNTR-FAMILY TRANSCRIPTIONAL REGULATOR"/>
    <property type="match status" value="1"/>
</dbReference>
<dbReference type="InterPro" id="IPR036388">
    <property type="entry name" value="WH-like_DNA-bd_sf"/>
</dbReference>
<dbReference type="CDD" id="cd07377">
    <property type="entry name" value="WHTH_GntR"/>
    <property type="match status" value="1"/>
</dbReference>
<dbReference type="Gene3D" id="1.10.10.10">
    <property type="entry name" value="Winged helix-like DNA-binding domain superfamily/Winged helix DNA-binding domain"/>
    <property type="match status" value="1"/>
</dbReference>
<dbReference type="SMART" id="SM00345">
    <property type="entry name" value="HTH_GNTR"/>
    <property type="match status" value="1"/>
</dbReference>
<dbReference type="SUPFAM" id="SSF64288">
    <property type="entry name" value="Chorismate lyase-like"/>
    <property type="match status" value="1"/>
</dbReference>
<keyword evidence="2" id="KW-0238">DNA-binding</keyword>
<evidence type="ECO:0000313" key="5">
    <source>
        <dbReference type="EMBL" id="APU17332.1"/>
    </source>
</evidence>
<accession>A0AAC9PUP6</accession>
<reference evidence="6" key="1">
    <citation type="submission" date="2016-06" db="EMBL/GenBank/DDBJ databases">
        <title>Complete genome sequence of Actinoalloteichus fjordicus DSM 46855 (=ADI127-17), type strain of the new species Actinoalloteichus fjordicus.</title>
        <authorList>
            <person name="Ruckert C."/>
            <person name="Nouioui I."/>
            <person name="Willmese J."/>
            <person name="van Wezel G."/>
            <person name="Klenk H.-P."/>
            <person name="Kalinowski J."/>
            <person name="Zotchev S.B."/>
        </authorList>
    </citation>
    <scope>NUCLEOTIDE SEQUENCE [LARGE SCALE GENOMIC DNA]</scope>
    <source>
        <strain evidence="6">ADI127-7</strain>
    </source>
</reference>
<evidence type="ECO:0000256" key="3">
    <source>
        <dbReference type="ARBA" id="ARBA00023163"/>
    </source>
</evidence>
<keyword evidence="6" id="KW-1185">Reference proteome</keyword>
<evidence type="ECO:0000313" key="6">
    <source>
        <dbReference type="Proteomes" id="UP000185511"/>
    </source>
</evidence>
<evidence type="ECO:0000259" key="4">
    <source>
        <dbReference type="PROSITE" id="PS50949"/>
    </source>
</evidence>
<dbReference type="Gene3D" id="3.40.1410.10">
    <property type="entry name" value="Chorismate lyase-like"/>
    <property type="match status" value="1"/>
</dbReference>
<dbReference type="GO" id="GO:0003677">
    <property type="term" value="F:DNA binding"/>
    <property type="evidence" value="ECO:0007669"/>
    <property type="project" value="UniProtKB-KW"/>
</dbReference>
<dbReference type="PANTHER" id="PTHR44846">
    <property type="entry name" value="MANNOSYL-D-GLYCERATE TRANSPORT/METABOLISM SYSTEM REPRESSOR MNGR-RELATED"/>
    <property type="match status" value="1"/>
</dbReference>
<dbReference type="GO" id="GO:0003700">
    <property type="term" value="F:DNA-binding transcription factor activity"/>
    <property type="evidence" value="ECO:0007669"/>
    <property type="project" value="InterPro"/>
</dbReference>
<dbReference type="RefSeq" id="WP_075742702.1">
    <property type="nucleotide sequence ID" value="NZ_CP016076.1"/>
</dbReference>
<dbReference type="AlphaFoldDB" id="A0AAC9PUP6"/>
<dbReference type="EMBL" id="CP016076">
    <property type="protein sequence ID" value="APU17332.1"/>
    <property type="molecule type" value="Genomic_DNA"/>
</dbReference>
<keyword evidence="3" id="KW-0804">Transcription</keyword>
<dbReference type="InterPro" id="IPR028978">
    <property type="entry name" value="Chorismate_lyase_/UTRA_dom_sf"/>
</dbReference>
<dbReference type="InterPro" id="IPR050679">
    <property type="entry name" value="Bact_HTH_transcr_reg"/>
</dbReference>
<sequence>MNVDPRKGRAVYHQIADELRKKITSGGYEAGSRLPTETELIETYDSGRVTVRRALAVLAQEGLIESRRGEGVFVRRTPPLLRLGNTRFSRADRERGLGAFAAEAEKLGVSWEQESLGEIEVTDTPQAAIEVLGEANSAVRYRRMILAGTPTQLANSYVPASLAEEIGWSRGEAAPGGLYGLLEQHGYQLTSFRETVVASAATPDEAVALQINQGVPVARVTRVAFAGERAVEWFESVAVGDSTHFVYEFDAAE</sequence>
<dbReference type="SUPFAM" id="SSF46785">
    <property type="entry name" value="Winged helix' DNA-binding domain"/>
    <property type="match status" value="1"/>
</dbReference>
<feature type="domain" description="HTH gntR-type" evidence="4">
    <location>
        <begin position="9"/>
        <end position="77"/>
    </location>
</feature>
<evidence type="ECO:0000256" key="2">
    <source>
        <dbReference type="ARBA" id="ARBA00023125"/>
    </source>
</evidence>
<dbReference type="Pfam" id="PF00392">
    <property type="entry name" value="GntR"/>
    <property type="match status" value="1"/>
</dbReference>
<dbReference type="PRINTS" id="PR00035">
    <property type="entry name" value="HTHGNTR"/>
</dbReference>
<dbReference type="PROSITE" id="PS50949">
    <property type="entry name" value="HTH_GNTR"/>
    <property type="match status" value="1"/>
</dbReference>
<evidence type="ECO:0000256" key="1">
    <source>
        <dbReference type="ARBA" id="ARBA00023015"/>
    </source>
</evidence>
<dbReference type="InterPro" id="IPR011663">
    <property type="entry name" value="UTRA"/>
</dbReference>
<organism evidence="5 6">
    <name type="scientific">Actinoalloteichus fjordicus</name>
    <dbReference type="NCBI Taxonomy" id="1612552"/>
    <lineage>
        <taxon>Bacteria</taxon>
        <taxon>Bacillati</taxon>
        <taxon>Actinomycetota</taxon>
        <taxon>Actinomycetes</taxon>
        <taxon>Pseudonocardiales</taxon>
        <taxon>Pseudonocardiaceae</taxon>
        <taxon>Actinoalloteichus</taxon>
    </lineage>
</organism>
<dbReference type="Proteomes" id="UP000185511">
    <property type="component" value="Chromosome"/>
</dbReference>
<keyword evidence="1" id="KW-0805">Transcription regulation</keyword>
<dbReference type="GO" id="GO:0045892">
    <property type="term" value="P:negative regulation of DNA-templated transcription"/>
    <property type="evidence" value="ECO:0007669"/>
    <property type="project" value="TreeGrafter"/>
</dbReference>
<dbReference type="InterPro" id="IPR036390">
    <property type="entry name" value="WH_DNA-bd_sf"/>
</dbReference>
<dbReference type="KEGG" id="acad:UA74_26635"/>
<proteinExistence type="predicted"/>
<name>A0AAC9PUP6_9PSEU</name>
<dbReference type="SMART" id="SM00866">
    <property type="entry name" value="UTRA"/>
    <property type="match status" value="1"/>
</dbReference>